<protein>
    <recommendedName>
        <fullName evidence="10">Alkyl transferase</fullName>
    </recommendedName>
</protein>
<evidence type="ECO:0000313" key="9">
    <source>
        <dbReference type="Proteomes" id="UP001054902"/>
    </source>
</evidence>
<dbReference type="GO" id="GO:0046872">
    <property type="term" value="F:metal ion binding"/>
    <property type="evidence" value="ECO:0007669"/>
    <property type="project" value="UniProtKB-KW"/>
</dbReference>
<keyword evidence="7" id="KW-1133">Transmembrane helix</keyword>
<keyword evidence="7" id="KW-0472">Membrane</keyword>
<keyword evidence="5" id="KW-0460">Magnesium</keyword>
<evidence type="ECO:0000313" key="8">
    <source>
        <dbReference type="EMBL" id="GFH45727.1"/>
    </source>
</evidence>
<reference evidence="8 9" key="1">
    <citation type="journal article" date="2021" name="Sci. Rep.">
        <title>The genome of the diatom Chaetoceros tenuissimus carries an ancient integrated fragment of an extant virus.</title>
        <authorList>
            <person name="Hongo Y."/>
            <person name="Kimura K."/>
            <person name="Takaki Y."/>
            <person name="Yoshida Y."/>
            <person name="Baba S."/>
            <person name="Kobayashi G."/>
            <person name="Nagasaki K."/>
            <person name="Hano T."/>
            <person name="Tomaru Y."/>
        </authorList>
    </citation>
    <scope>NUCLEOTIDE SEQUENCE [LARGE SCALE GENOMIC DNA]</scope>
    <source>
        <strain evidence="8 9">NIES-3715</strain>
    </source>
</reference>
<dbReference type="PANTHER" id="PTHR10291:SF43">
    <property type="entry name" value="DEHYDRODOLICHYL DIPHOSPHATE SYNTHASE COMPLEX SUBUNIT DHDDS"/>
    <property type="match status" value="1"/>
</dbReference>
<evidence type="ECO:0000256" key="6">
    <source>
        <dbReference type="SAM" id="MobiDB-lite"/>
    </source>
</evidence>
<dbReference type="Pfam" id="PF01255">
    <property type="entry name" value="Prenyltransf"/>
    <property type="match status" value="1"/>
</dbReference>
<dbReference type="HAMAP" id="MF_01139">
    <property type="entry name" value="ISPT"/>
    <property type="match status" value="1"/>
</dbReference>
<dbReference type="FunFam" id="3.40.1180.10:FF:000003">
    <property type="entry name" value="Isoprenyl transferase 2"/>
    <property type="match status" value="1"/>
</dbReference>
<evidence type="ECO:0000256" key="5">
    <source>
        <dbReference type="ARBA" id="ARBA00022842"/>
    </source>
</evidence>
<dbReference type="EMBL" id="BLLK01000022">
    <property type="protein sequence ID" value="GFH45727.1"/>
    <property type="molecule type" value="Genomic_DNA"/>
</dbReference>
<dbReference type="InterPro" id="IPR018520">
    <property type="entry name" value="UPP_synth-like_CS"/>
</dbReference>
<keyword evidence="7" id="KW-0812">Transmembrane</keyword>
<feature type="compositionally biased region" description="Acidic residues" evidence="6">
    <location>
        <begin position="156"/>
        <end position="165"/>
    </location>
</feature>
<keyword evidence="9" id="KW-1185">Reference proteome</keyword>
<comment type="caution">
    <text evidence="8">The sequence shown here is derived from an EMBL/GenBank/DDBJ whole genome shotgun (WGS) entry which is preliminary data.</text>
</comment>
<sequence length="420" mass="48028">MSHAKLFREGVRDLPNSSYGSNLYLLSEESGDYYPYCPISENHRQSSIFLILRWCSSIIHKILNVYLSSPLLLVLLPLLLGVCIGICIASYLNDGSTNKNKAPFGSRWEKINTLLSTIWFVLSSEFKFDSEHTGQDQIFEKNEGDSSSAENSICEINDDDDDEERDEKTRKYLKSEVHSHRESGVPFDAIPKHIAVIMDGNRRYGRSKYNNVAKGHWDGSKTLVDFCKWCLAEGVQILTVYAFSTENWNRSKSEISALMNIFVKYCDELRIEAVKKGIRIQVLSTETDQIPKDVADGMKKMVDDTKNGDRLTLNICLSYGSRGEIVNACRGVIQDVQNGQITLNDVDEKIIQQKLLTGTSTDPDLIIRTSGEYRLSNFLLWQAAYSEMFFLDKQWPELNKFDLLQVIRQYANDRKRRFGK</sequence>
<organism evidence="8 9">
    <name type="scientific">Chaetoceros tenuissimus</name>
    <dbReference type="NCBI Taxonomy" id="426638"/>
    <lineage>
        <taxon>Eukaryota</taxon>
        <taxon>Sar</taxon>
        <taxon>Stramenopiles</taxon>
        <taxon>Ochrophyta</taxon>
        <taxon>Bacillariophyta</taxon>
        <taxon>Coscinodiscophyceae</taxon>
        <taxon>Chaetocerotophycidae</taxon>
        <taxon>Chaetocerotales</taxon>
        <taxon>Chaetocerotaceae</taxon>
        <taxon>Chaetoceros</taxon>
    </lineage>
</organism>
<dbReference type="GO" id="GO:0016094">
    <property type="term" value="P:polyprenol biosynthetic process"/>
    <property type="evidence" value="ECO:0007669"/>
    <property type="project" value="TreeGrafter"/>
</dbReference>
<name>A0AAD3CGL1_9STRA</name>
<dbReference type="InterPro" id="IPR036424">
    <property type="entry name" value="UPP_synth-like_sf"/>
</dbReference>
<evidence type="ECO:0008006" key="10">
    <source>
        <dbReference type="Google" id="ProtNLM"/>
    </source>
</evidence>
<evidence type="ECO:0000256" key="3">
    <source>
        <dbReference type="ARBA" id="ARBA00022679"/>
    </source>
</evidence>
<proteinExistence type="inferred from homology"/>
<dbReference type="InterPro" id="IPR001441">
    <property type="entry name" value="UPP_synth-like"/>
</dbReference>
<accession>A0AAD3CGL1</accession>
<evidence type="ECO:0000256" key="7">
    <source>
        <dbReference type="SAM" id="Phobius"/>
    </source>
</evidence>
<keyword evidence="4" id="KW-0479">Metal-binding</keyword>
<dbReference type="PROSITE" id="PS01066">
    <property type="entry name" value="UPP_SYNTHASE"/>
    <property type="match status" value="1"/>
</dbReference>
<feature type="transmembrane region" description="Helical" evidence="7">
    <location>
        <begin position="71"/>
        <end position="92"/>
    </location>
</feature>
<evidence type="ECO:0000256" key="4">
    <source>
        <dbReference type="ARBA" id="ARBA00022723"/>
    </source>
</evidence>
<dbReference type="SUPFAM" id="SSF64005">
    <property type="entry name" value="Undecaprenyl diphosphate synthase"/>
    <property type="match status" value="1"/>
</dbReference>
<evidence type="ECO:0000256" key="2">
    <source>
        <dbReference type="ARBA" id="ARBA00005432"/>
    </source>
</evidence>
<dbReference type="CDD" id="cd00475">
    <property type="entry name" value="Cis_IPPS"/>
    <property type="match status" value="1"/>
</dbReference>
<gene>
    <name evidence="8" type="ORF">CTEN210_02201</name>
</gene>
<dbReference type="GO" id="GO:0005783">
    <property type="term" value="C:endoplasmic reticulum"/>
    <property type="evidence" value="ECO:0007669"/>
    <property type="project" value="TreeGrafter"/>
</dbReference>
<dbReference type="NCBIfam" id="TIGR00055">
    <property type="entry name" value="uppS"/>
    <property type="match status" value="1"/>
</dbReference>
<dbReference type="Proteomes" id="UP001054902">
    <property type="component" value="Unassembled WGS sequence"/>
</dbReference>
<comment type="cofactor">
    <cofactor evidence="1">
        <name>Mg(2+)</name>
        <dbReference type="ChEBI" id="CHEBI:18420"/>
    </cofactor>
</comment>
<dbReference type="AlphaFoldDB" id="A0AAD3CGL1"/>
<feature type="region of interest" description="Disordered" evidence="6">
    <location>
        <begin position="139"/>
        <end position="167"/>
    </location>
</feature>
<dbReference type="PANTHER" id="PTHR10291">
    <property type="entry name" value="DEHYDRODOLICHYL DIPHOSPHATE SYNTHASE FAMILY MEMBER"/>
    <property type="match status" value="1"/>
</dbReference>
<evidence type="ECO:0000256" key="1">
    <source>
        <dbReference type="ARBA" id="ARBA00001946"/>
    </source>
</evidence>
<dbReference type="Gene3D" id="3.40.1180.10">
    <property type="entry name" value="Decaprenyl diphosphate synthase-like"/>
    <property type="match status" value="1"/>
</dbReference>
<comment type="similarity">
    <text evidence="2">Belongs to the UPP synthase family.</text>
</comment>
<dbReference type="GO" id="GO:0045547">
    <property type="term" value="F:ditrans,polycis-polyprenyl diphosphate synthase [(2E,6E)-farnesyl diphosphate specific] activity"/>
    <property type="evidence" value="ECO:0007669"/>
    <property type="project" value="TreeGrafter"/>
</dbReference>
<keyword evidence="3" id="KW-0808">Transferase</keyword>